<comment type="subcellular location">
    <subcellularLocation>
        <location evidence="1">Nucleus</location>
    </subcellularLocation>
</comment>
<dbReference type="Proteomes" id="UP000815325">
    <property type="component" value="Unassembled WGS sequence"/>
</dbReference>
<feature type="compositionally biased region" description="Polar residues" evidence="2">
    <location>
        <begin position="16"/>
        <end position="29"/>
    </location>
</feature>
<accession>A0ABQ7G916</accession>
<evidence type="ECO:0000313" key="4">
    <source>
        <dbReference type="EMBL" id="KAF5831103.1"/>
    </source>
</evidence>
<feature type="compositionally biased region" description="Basic and acidic residues" evidence="2">
    <location>
        <begin position="348"/>
        <end position="364"/>
    </location>
</feature>
<dbReference type="PANTHER" id="PTHR47350:SF4">
    <property type="entry name" value="PROTEIN IWS1 HOMOLOG 1"/>
    <property type="match status" value="1"/>
</dbReference>
<organism evidence="4 5">
    <name type="scientific">Dunaliella salina</name>
    <name type="common">Green alga</name>
    <name type="synonym">Protococcus salinus</name>
    <dbReference type="NCBI Taxonomy" id="3046"/>
    <lineage>
        <taxon>Eukaryota</taxon>
        <taxon>Viridiplantae</taxon>
        <taxon>Chlorophyta</taxon>
        <taxon>core chlorophytes</taxon>
        <taxon>Chlorophyceae</taxon>
        <taxon>CS clade</taxon>
        <taxon>Chlamydomonadales</taxon>
        <taxon>Dunaliellaceae</taxon>
        <taxon>Dunaliella</taxon>
    </lineage>
</organism>
<keyword evidence="5" id="KW-1185">Reference proteome</keyword>
<protein>
    <recommendedName>
        <fullName evidence="3">TFIIS N-terminal domain-containing protein</fullName>
    </recommendedName>
</protein>
<proteinExistence type="predicted"/>
<feature type="compositionally biased region" description="Acidic residues" evidence="2">
    <location>
        <begin position="37"/>
        <end position="57"/>
    </location>
</feature>
<dbReference type="InterPro" id="IPR044204">
    <property type="entry name" value="IWS1/2"/>
</dbReference>
<dbReference type="PROSITE" id="PS51319">
    <property type="entry name" value="TFIIS_N"/>
    <property type="match status" value="1"/>
</dbReference>
<dbReference type="Gene3D" id="1.20.930.10">
    <property type="entry name" value="Conserved domain common to transcription factors TFIIS, elongin A, CRSP70"/>
    <property type="match status" value="1"/>
</dbReference>
<evidence type="ECO:0000259" key="3">
    <source>
        <dbReference type="PROSITE" id="PS51319"/>
    </source>
</evidence>
<comment type="caution">
    <text evidence="4">The sequence shown here is derived from an EMBL/GenBank/DDBJ whole genome shotgun (WGS) entry which is preliminary data.</text>
</comment>
<dbReference type="EMBL" id="MU069976">
    <property type="protein sequence ID" value="KAF5831103.1"/>
    <property type="molecule type" value="Genomic_DNA"/>
</dbReference>
<evidence type="ECO:0000256" key="2">
    <source>
        <dbReference type="SAM" id="MobiDB-lite"/>
    </source>
</evidence>
<dbReference type="Pfam" id="PF08711">
    <property type="entry name" value="Med26"/>
    <property type="match status" value="1"/>
</dbReference>
<feature type="region of interest" description="Disordered" evidence="2">
    <location>
        <begin position="337"/>
        <end position="385"/>
    </location>
</feature>
<keyword evidence="1" id="KW-0539">Nucleus</keyword>
<reference evidence="4" key="1">
    <citation type="submission" date="2017-08" db="EMBL/GenBank/DDBJ databases">
        <authorList>
            <person name="Polle J.E."/>
            <person name="Barry K."/>
            <person name="Cushman J."/>
            <person name="Schmutz J."/>
            <person name="Tran D."/>
            <person name="Hathwaick L.T."/>
            <person name="Yim W.C."/>
            <person name="Jenkins J."/>
            <person name="Mckie-Krisberg Z.M."/>
            <person name="Prochnik S."/>
            <person name="Lindquist E."/>
            <person name="Dockter R.B."/>
            <person name="Adam C."/>
            <person name="Molina H."/>
            <person name="Bunkerborg J."/>
            <person name="Jin E."/>
            <person name="Buchheim M."/>
            <person name="Magnuson J."/>
        </authorList>
    </citation>
    <scope>NUCLEOTIDE SEQUENCE</scope>
    <source>
        <strain evidence="4">CCAP 19/18</strain>
    </source>
</reference>
<evidence type="ECO:0000256" key="1">
    <source>
        <dbReference type="PROSITE-ProRule" id="PRU00649"/>
    </source>
</evidence>
<feature type="region of interest" description="Disordered" evidence="2">
    <location>
        <begin position="1"/>
        <end position="95"/>
    </location>
</feature>
<name>A0ABQ7G916_DUNSA</name>
<feature type="region of interest" description="Disordered" evidence="2">
    <location>
        <begin position="278"/>
        <end position="306"/>
    </location>
</feature>
<dbReference type="InterPro" id="IPR035441">
    <property type="entry name" value="TFIIS/LEDGF_dom_sf"/>
</dbReference>
<feature type="compositionally biased region" description="Basic and acidic residues" evidence="2">
    <location>
        <begin position="66"/>
        <end position="75"/>
    </location>
</feature>
<gene>
    <name evidence="4" type="ORF">DUNSADRAFT_13610</name>
</gene>
<sequence length="385" mass="42387">MVSPTPPSQDHHASLHTYNSASQSASLQTKADKAAEGGEDLGEEEEGSEESEGEQEGDAGFIDDAAAAKEEEHIGSDVGEEPEDAGNQEPPPEAVDDAELQFGKNKKKKKAQESDTQMQHTVDNMVSLMEGMAEEDMEDHQQGKPAINKLRKLAEMEAFMCQRKYHEMFIHAGGLGVLKSWLEPYGDGTLPNVRVRQAVLKACKALPIDTGREDIRDNLKRSQLGSRIMFLAKCPDETQANKRAAVELVQQWSRPIFFDPDAEAEKRRAREHALLKARQQGLEQQRRQEEAEAEEAAMRAKAKLGQPGFRWHASRPQASKLDYVVEPQHDPMLQALAAQGGGSGGGGGKKDENRFQKKMNEVLRRQKGTTARAAAPSTDGRGITL</sequence>
<dbReference type="InterPro" id="IPR017923">
    <property type="entry name" value="TFIIS_N"/>
</dbReference>
<feature type="domain" description="TFIIS N-terminal" evidence="3">
    <location>
        <begin position="176"/>
        <end position="259"/>
    </location>
</feature>
<dbReference type="PANTHER" id="PTHR47350">
    <property type="entry name" value="PROTEIN IWS1 HOMOLOG 1"/>
    <property type="match status" value="1"/>
</dbReference>
<evidence type="ECO:0000313" key="5">
    <source>
        <dbReference type="Proteomes" id="UP000815325"/>
    </source>
</evidence>